<dbReference type="AlphaFoldDB" id="A0A9D4JJD0"/>
<name>A0A9D4JJD0_DREPO</name>
<keyword evidence="2" id="KW-1185">Reference proteome</keyword>
<reference evidence="1" key="2">
    <citation type="submission" date="2020-11" db="EMBL/GenBank/DDBJ databases">
        <authorList>
            <person name="McCartney M.A."/>
            <person name="Auch B."/>
            <person name="Kono T."/>
            <person name="Mallez S."/>
            <person name="Becker A."/>
            <person name="Gohl D.M."/>
            <person name="Silverstein K.A.T."/>
            <person name="Koren S."/>
            <person name="Bechman K.B."/>
            <person name="Herman A."/>
            <person name="Abrahante J.E."/>
            <person name="Garbe J."/>
        </authorList>
    </citation>
    <scope>NUCLEOTIDE SEQUENCE</scope>
    <source>
        <strain evidence="1">Duluth1</strain>
        <tissue evidence="1">Whole animal</tissue>
    </source>
</reference>
<evidence type="ECO:0000313" key="1">
    <source>
        <dbReference type="EMBL" id="KAH3814175.1"/>
    </source>
</evidence>
<protein>
    <submittedName>
        <fullName evidence="1">Uncharacterized protein</fullName>
    </submittedName>
</protein>
<dbReference type="EMBL" id="JAIWYP010000006">
    <property type="protein sequence ID" value="KAH3814175.1"/>
    <property type="molecule type" value="Genomic_DNA"/>
</dbReference>
<reference evidence="1" key="1">
    <citation type="journal article" date="2019" name="bioRxiv">
        <title>The Genome of the Zebra Mussel, Dreissena polymorpha: A Resource for Invasive Species Research.</title>
        <authorList>
            <person name="McCartney M.A."/>
            <person name="Auch B."/>
            <person name="Kono T."/>
            <person name="Mallez S."/>
            <person name="Zhang Y."/>
            <person name="Obille A."/>
            <person name="Becker A."/>
            <person name="Abrahante J.E."/>
            <person name="Garbe J."/>
            <person name="Badalamenti J.P."/>
            <person name="Herman A."/>
            <person name="Mangelson H."/>
            <person name="Liachko I."/>
            <person name="Sullivan S."/>
            <person name="Sone E.D."/>
            <person name="Koren S."/>
            <person name="Silverstein K.A.T."/>
            <person name="Beckman K.B."/>
            <person name="Gohl D.M."/>
        </authorList>
    </citation>
    <scope>NUCLEOTIDE SEQUENCE</scope>
    <source>
        <strain evidence="1">Duluth1</strain>
        <tissue evidence="1">Whole animal</tissue>
    </source>
</reference>
<comment type="caution">
    <text evidence="1">The sequence shown here is derived from an EMBL/GenBank/DDBJ whole genome shotgun (WGS) entry which is preliminary data.</text>
</comment>
<sequence length="103" mass="11737">MSVFQTVNQIHVFVIPLRMSIHVAAIQQITAHIRLDDLMKKARSTSCTATQLNIQLHPMICIVMYQVSNEESAINKLHRHSDEHSTFCNDMHCNVSGSCKEQM</sequence>
<accession>A0A9D4JJD0</accession>
<organism evidence="1 2">
    <name type="scientific">Dreissena polymorpha</name>
    <name type="common">Zebra mussel</name>
    <name type="synonym">Mytilus polymorpha</name>
    <dbReference type="NCBI Taxonomy" id="45954"/>
    <lineage>
        <taxon>Eukaryota</taxon>
        <taxon>Metazoa</taxon>
        <taxon>Spiralia</taxon>
        <taxon>Lophotrochozoa</taxon>
        <taxon>Mollusca</taxon>
        <taxon>Bivalvia</taxon>
        <taxon>Autobranchia</taxon>
        <taxon>Heteroconchia</taxon>
        <taxon>Euheterodonta</taxon>
        <taxon>Imparidentia</taxon>
        <taxon>Neoheterodontei</taxon>
        <taxon>Myida</taxon>
        <taxon>Dreissenoidea</taxon>
        <taxon>Dreissenidae</taxon>
        <taxon>Dreissena</taxon>
    </lineage>
</organism>
<evidence type="ECO:0000313" key="2">
    <source>
        <dbReference type="Proteomes" id="UP000828390"/>
    </source>
</evidence>
<dbReference type="Proteomes" id="UP000828390">
    <property type="component" value="Unassembled WGS sequence"/>
</dbReference>
<gene>
    <name evidence="1" type="ORF">DPMN_142669</name>
</gene>
<proteinExistence type="predicted"/>